<feature type="transmembrane region" description="Helical" evidence="5">
    <location>
        <begin position="222"/>
        <end position="243"/>
    </location>
</feature>
<dbReference type="EMBL" id="AP024202">
    <property type="protein sequence ID" value="BCN92403.1"/>
    <property type="molecule type" value="Genomic_DNA"/>
</dbReference>
<keyword evidence="5" id="KW-0813">Transport</keyword>
<reference evidence="7" key="1">
    <citation type="journal article" date="2022" name="Arch. Microbiol.">
        <title>Thiomicrorhabdus immobilis sp. nov., a mesophilic sulfur-oxidizing bacterium isolated from sediment of a brackish lake in northern Japan.</title>
        <authorList>
            <person name="Kojima H."/>
            <person name="Mochizuki J."/>
            <person name="Kanda M."/>
            <person name="Watanabe T."/>
            <person name="Fukui M."/>
        </authorList>
    </citation>
    <scope>NUCLEOTIDE SEQUENCE</scope>
    <source>
        <strain evidence="7">Am19</strain>
    </source>
</reference>
<feature type="region of interest" description="Disordered" evidence="6">
    <location>
        <begin position="309"/>
        <end position="372"/>
    </location>
</feature>
<keyword evidence="5" id="KW-0811">Translocation</keyword>
<feature type="transmembrane region" description="Helical" evidence="5">
    <location>
        <begin position="71"/>
        <end position="95"/>
    </location>
</feature>
<dbReference type="NCBIfam" id="TIGR00945">
    <property type="entry name" value="tatC"/>
    <property type="match status" value="1"/>
</dbReference>
<comment type="subcellular location">
    <subcellularLocation>
        <location evidence="5">Cell membrane</location>
        <topology evidence="5">Multi-pass membrane protein</topology>
    </subcellularLocation>
    <subcellularLocation>
        <location evidence="1">Membrane</location>
        <topology evidence="1">Multi-pass membrane protein</topology>
    </subcellularLocation>
</comment>
<dbReference type="PRINTS" id="PR01840">
    <property type="entry name" value="TATCFAMILY"/>
</dbReference>
<proteinExistence type="inferred from homology"/>
<feature type="transmembrane region" description="Helical" evidence="5">
    <location>
        <begin position="116"/>
        <end position="143"/>
    </location>
</feature>
<keyword evidence="8" id="KW-1185">Reference proteome</keyword>
<dbReference type="PANTHER" id="PTHR30371">
    <property type="entry name" value="SEC-INDEPENDENT PROTEIN TRANSLOCASE PROTEIN TATC"/>
    <property type="match status" value="1"/>
</dbReference>
<evidence type="ECO:0000313" key="8">
    <source>
        <dbReference type="Proteomes" id="UP001054820"/>
    </source>
</evidence>
<dbReference type="Pfam" id="PF00902">
    <property type="entry name" value="TatC"/>
    <property type="match status" value="1"/>
</dbReference>
<feature type="compositionally biased region" description="Low complexity" evidence="6">
    <location>
        <begin position="265"/>
        <end position="277"/>
    </location>
</feature>
<comment type="subunit">
    <text evidence="5">The Tat system comprises two distinct complexes: a TatABC complex, containing multiple copies of TatA, TatB and TatC subunits, and a separate TatA complex, containing only TatA subunits. Substrates initially bind to the TatABC complex, which probably triggers association of the separate TatA complex to form the active translocon.</text>
</comment>
<evidence type="ECO:0000256" key="3">
    <source>
        <dbReference type="ARBA" id="ARBA00022989"/>
    </source>
</evidence>
<dbReference type="PANTHER" id="PTHR30371:SF0">
    <property type="entry name" value="SEC-INDEPENDENT PROTEIN TRANSLOCASE PROTEIN TATC, CHLOROPLASTIC-RELATED"/>
    <property type="match status" value="1"/>
</dbReference>
<name>A0ABM7MAP5_9GAMM</name>
<feature type="transmembrane region" description="Helical" evidence="5">
    <location>
        <begin position="198"/>
        <end position="216"/>
    </location>
</feature>
<keyword evidence="2 5" id="KW-0812">Transmembrane</keyword>
<comment type="function">
    <text evidence="5">Part of the twin-arginine translocation (Tat) system that transports large folded proteins containing a characteristic twin-arginine motif in their signal peptide across membranes. Together with TatB, TatC is part of a receptor directly interacting with Tat signal peptides.</text>
</comment>
<feature type="compositionally biased region" description="Basic and acidic residues" evidence="6">
    <location>
        <begin position="309"/>
        <end position="333"/>
    </location>
</feature>
<keyword evidence="5" id="KW-0653">Protein transport</keyword>
<accession>A0ABM7MAP5</accession>
<evidence type="ECO:0000256" key="6">
    <source>
        <dbReference type="SAM" id="MobiDB-lite"/>
    </source>
</evidence>
<evidence type="ECO:0000256" key="4">
    <source>
        <dbReference type="ARBA" id="ARBA00023136"/>
    </source>
</evidence>
<feature type="transmembrane region" description="Helical" evidence="5">
    <location>
        <begin position="163"/>
        <end position="186"/>
    </location>
</feature>
<keyword evidence="5" id="KW-1003">Cell membrane</keyword>
<dbReference type="HAMAP" id="MF_00902">
    <property type="entry name" value="TatC"/>
    <property type="match status" value="1"/>
</dbReference>
<feature type="transmembrane region" description="Helical" evidence="5">
    <location>
        <begin position="30"/>
        <end position="51"/>
    </location>
</feature>
<dbReference type="Proteomes" id="UP001054820">
    <property type="component" value="Chromosome"/>
</dbReference>
<keyword evidence="3 5" id="KW-1133">Transmembrane helix</keyword>
<evidence type="ECO:0000256" key="2">
    <source>
        <dbReference type="ARBA" id="ARBA00022692"/>
    </source>
</evidence>
<evidence type="ECO:0000256" key="1">
    <source>
        <dbReference type="ARBA" id="ARBA00004141"/>
    </source>
</evidence>
<dbReference type="InterPro" id="IPR002033">
    <property type="entry name" value="TatC"/>
</dbReference>
<evidence type="ECO:0000256" key="5">
    <source>
        <dbReference type="HAMAP-Rule" id="MF_00902"/>
    </source>
</evidence>
<dbReference type="RefSeq" id="WP_237262104.1">
    <property type="nucleotide sequence ID" value="NZ_AP024202.1"/>
</dbReference>
<evidence type="ECO:0000313" key="7">
    <source>
        <dbReference type="EMBL" id="BCN92403.1"/>
    </source>
</evidence>
<sequence>MSNAALPPNDQEMTLVQHLLDLKTSLTRGILAIIVFFVFLFPFANEIYTYISEPLTRYLPEGTSMIATAVASPFLTPFKLSFVLSIYLAMPYLLYQLWRFIAPALYQHERQLVAPLLFFSSFLFYAGGLFAYYVVFPLVFGFLSQTAPEGVTIATDISLYLDFVIKMFFAFGMAFEVPIVTILLIVSGMTKPEKLSHARPYIVVGAFVIGMLLTPPDVISQTLLAVPMWLLFELGLIIGAIVVKKRSKNKIADDEEYESTDETSRTSSTTASNTTPEYEFDDRYADQVDDDLDWDAEFDNIDAEMRKLEQDYEARQKTEKAEKDKQESSKNAHEQNIPSTSEADQGIPQEPNSNGDTAEDATSSKDKPEHKA</sequence>
<comment type="similarity">
    <text evidence="5">Belongs to the TatC family.</text>
</comment>
<feature type="region of interest" description="Disordered" evidence="6">
    <location>
        <begin position="252"/>
        <end position="285"/>
    </location>
</feature>
<feature type="compositionally biased region" description="Basic and acidic residues" evidence="6">
    <location>
        <begin position="362"/>
        <end position="372"/>
    </location>
</feature>
<feature type="compositionally biased region" description="Polar residues" evidence="6">
    <location>
        <begin position="334"/>
        <end position="343"/>
    </location>
</feature>
<keyword evidence="4 5" id="KW-0472">Membrane</keyword>
<organism evidence="7 8">
    <name type="scientific">Thiomicrorhabdus immobilis</name>
    <dbReference type="NCBI Taxonomy" id="2791037"/>
    <lineage>
        <taxon>Bacteria</taxon>
        <taxon>Pseudomonadati</taxon>
        <taxon>Pseudomonadota</taxon>
        <taxon>Gammaproteobacteria</taxon>
        <taxon>Thiotrichales</taxon>
        <taxon>Piscirickettsiaceae</taxon>
        <taxon>Thiomicrorhabdus</taxon>
    </lineage>
</organism>
<protein>
    <recommendedName>
        <fullName evidence="5">Sec-independent protein translocase protein TatC</fullName>
    </recommendedName>
</protein>
<gene>
    <name evidence="5" type="primary">tatC</name>
    <name evidence="7" type="ORF">THMIRHAM_01880</name>
</gene>